<dbReference type="eggNOG" id="ENOG502Z8T4">
    <property type="taxonomic scope" value="Bacteria"/>
</dbReference>
<proteinExistence type="inferred from homology"/>
<feature type="compositionally biased region" description="Basic and acidic residues" evidence="3">
    <location>
        <begin position="36"/>
        <end position="45"/>
    </location>
</feature>
<comment type="similarity">
    <text evidence="2">Belongs to the CsoS2 family.</text>
</comment>
<keyword evidence="5" id="KW-1185">Reference proteome</keyword>
<name>C7M1Z2_ACIFD</name>
<dbReference type="EMBL" id="CP001631">
    <property type="protein sequence ID" value="ACU53090.1"/>
    <property type="molecule type" value="Genomic_DNA"/>
</dbReference>
<accession>C7M1Z2</accession>
<keyword evidence="1" id="KW-0677">Repeat</keyword>
<evidence type="ECO:0000256" key="3">
    <source>
        <dbReference type="SAM" id="MobiDB-lite"/>
    </source>
</evidence>
<feature type="region of interest" description="Disordered" evidence="3">
    <location>
        <begin position="436"/>
        <end position="480"/>
    </location>
</feature>
<dbReference type="HOGENOM" id="CLU_016451_1_0_11"/>
<dbReference type="Pfam" id="PF12288">
    <property type="entry name" value="CsoS2_M"/>
    <property type="match status" value="2"/>
</dbReference>
<evidence type="ECO:0000313" key="5">
    <source>
        <dbReference type="Proteomes" id="UP000000771"/>
    </source>
</evidence>
<reference evidence="4 5" key="1">
    <citation type="journal article" date="2009" name="Stand. Genomic Sci.">
        <title>Complete genome sequence of Acidimicrobium ferrooxidans type strain (ICP).</title>
        <authorList>
            <person name="Clum A."/>
            <person name="Nolan M."/>
            <person name="Lang E."/>
            <person name="Glavina Del Rio T."/>
            <person name="Tice H."/>
            <person name="Copeland A."/>
            <person name="Cheng J.F."/>
            <person name="Lucas S."/>
            <person name="Chen F."/>
            <person name="Bruce D."/>
            <person name="Goodwin L."/>
            <person name="Pitluck S."/>
            <person name="Ivanova N."/>
            <person name="Mavrommatis K."/>
            <person name="Mikhailova N."/>
            <person name="Pati A."/>
            <person name="Chen A."/>
            <person name="Palaniappan K."/>
            <person name="Goker M."/>
            <person name="Spring S."/>
            <person name="Land M."/>
            <person name="Hauser L."/>
            <person name="Chang Y.J."/>
            <person name="Jeffries C.C."/>
            <person name="Chain P."/>
            <person name="Bristow J."/>
            <person name="Eisen J.A."/>
            <person name="Markowitz V."/>
            <person name="Hugenholtz P."/>
            <person name="Kyrpides N.C."/>
            <person name="Klenk H.P."/>
            <person name="Lapidus A."/>
        </authorList>
    </citation>
    <scope>NUCLEOTIDE SEQUENCE [LARGE SCALE GENOMIC DNA]</scope>
    <source>
        <strain evidence="5">DSM 10331 / JCM 15462 / NBRC 103882 / ICP</strain>
    </source>
</reference>
<evidence type="ECO:0000313" key="4">
    <source>
        <dbReference type="EMBL" id="ACU53090.1"/>
    </source>
</evidence>
<evidence type="ECO:0000256" key="2">
    <source>
        <dbReference type="ARBA" id="ARBA00024044"/>
    </source>
</evidence>
<evidence type="ECO:0000256" key="1">
    <source>
        <dbReference type="ARBA" id="ARBA00022737"/>
    </source>
</evidence>
<dbReference type="Proteomes" id="UP000000771">
    <property type="component" value="Chromosome"/>
</dbReference>
<dbReference type="STRING" id="525909.Afer_0121"/>
<dbReference type="InterPro" id="IPR020990">
    <property type="entry name" value="CSOS2/2B"/>
</dbReference>
<organism evidence="4 5">
    <name type="scientific">Acidimicrobium ferrooxidans (strain DSM 10331 / JCM 15462 / NBRC 103882 / ICP)</name>
    <dbReference type="NCBI Taxonomy" id="525909"/>
    <lineage>
        <taxon>Bacteria</taxon>
        <taxon>Bacillati</taxon>
        <taxon>Actinomycetota</taxon>
        <taxon>Acidimicrobiia</taxon>
        <taxon>Acidimicrobiales</taxon>
        <taxon>Acidimicrobiaceae</taxon>
        <taxon>Acidimicrobium</taxon>
    </lineage>
</organism>
<dbReference type="GO" id="GO:0043886">
    <property type="term" value="F:structural constituent of carboxysome shell"/>
    <property type="evidence" value="ECO:0007669"/>
    <property type="project" value="InterPro"/>
</dbReference>
<gene>
    <name evidence="4" type="ordered locus">Afer_0121</name>
</gene>
<dbReference type="AlphaFoldDB" id="C7M1Z2"/>
<protein>
    <submittedName>
        <fullName evidence="4">Carboxysome structural protein CsoS2</fullName>
    </submittedName>
</protein>
<feature type="compositionally biased region" description="Low complexity" evidence="3">
    <location>
        <begin position="600"/>
        <end position="618"/>
    </location>
</feature>
<sequence>MSESSTAGGAVRSGRALAQQRRREQALRRANARTSPRHDADDRSLRVAPMATDPVEARPTTTEGGSCGCDHLEPPVSAVATSSELSVSVRGYVSVDDALRGLRGREAAKVRRQLLCVQGRGDLAACRPTGRMRRRDTVAPKVEEGTTLAGTRVTGTQVELTATMTGADAGSCRVISGTQYVGIEQFEERCDEVPEAPPAKVSVGRTAAGRRVSGTSLAPSPSVTGSEAGACRRVTGVDYLEANAVEEACGVVPEPAPAKVTVGETVQGQRVTGVVVDRPAAVTGDDVGRRQRVTGSQYQHPEWIRGESRNGSSVPHKVSVMSTVRGRPVTGTIVTPDPTITGADRGACVEVTGTEYEDSLAKYQACNRQPAPGPHKVSVMRTWRGEVVTGTSVEHDPRVTGDEAGQCEDVTGTPYVGPGQYEAVCATDPVRQGAPGGSSIAISGTRVSGSDRVTGDERGRSVTVSGTPYQRGPSGDAERGVSAWGATFSITTPARAARERARARVTGTGYQRGTARITGPLDLALGLVSGTPEFRYHAGSDAEQQVPAREAAVTGEGREEGFAITGDAWDRSATITGTEGASAWRNPTLRGTPRRREQVARSADQRAAAARELPASARITGSTGGVSEGPVVTFSGGSRG</sequence>
<feature type="region of interest" description="Disordered" evidence="3">
    <location>
        <begin position="582"/>
        <end position="640"/>
    </location>
</feature>
<feature type="region of interest" description="Disordered" evidence="3">
    <location>
        <begin position="1"/>
        <end position="67"/>
    </location>
</feature>
<dbReference type="KEGG" id="afo:Afer_0121"/>